<evidence type="ECO:0000313" key="10">
    <source>
        <dbReference type="EMBL" id="GAD96971.1"/>
    </source>
</evidence>
<dbReference type="HOGENOM" id="CLU_039329_2_1_1"/>
<dbReference type="Gene3D" id="3.20.20.140">
    <property type="entry name" value="Metal-dependent hydrolases"/>
    <property type="match status" value="1"/>
</dbReference>
<dbReference type="InterPro" id="IPR032466">
    <property type="entry name" value="Metal_Hydrolase"/>
</dbReference>
<keyword evidence="5 8" id="KW-0456">Lyase</keyword>
<dbReference type="eggNOG" id="KOG4245">
    <property type="taxonomic scope" value="Eukaryota"/>
</dbReference>
<evidence type="ECO:0000259" key="9">
    <source>
        <dbReference type="Pfam" id="PF04909"/>
    </source>
</evidence>
<dbReference type="EMBL" id="BAUL01000180">
    <property type="protein sequence ID" value="GAD96971.1"/>
    <property type="molecule type" value="Genomic_DNA"/>
</dbReference>
<evidence type="ECO:0000256" key="6">
    <source>
        <dbReference type="ARBA" id="ARBA00036832"/>
    </source>
</evidence>
<organism evidence="10 11">
    <name type="scientific">Byssochlamys spectabilis (strain No. 5 / NBRC 109023)</name>
    <name type="common">Paecilomyces variotii</name>
    <dbReference type="NCBI Taxonomy" id="1356009"/>
    <lineage>
        <taxon>Eukaryota</taxon>
        <taxon>Fungi</taxon>
        <taxon>Dikarya</taxon>
        <taxon>Ascomycota</taxon>
        <taxon>Pezizomycotina</taxon>
        <taxon>Eurotiomycetes</taxon>
        <taxon>Eurotiomycetidae</taxon>
        <taxon>Eurotiales</taxon>
        <taxon>Thermoascaceae</taxon>
        <taxon>Paecilomyces</taxon>
    </lineage>
</organism>
<keyword evidence="11" id="KW-1185">Reference proteome</keyword>
<feature type="domain" description="Amidohydrolase-related" evidence="9">
    <location>
        <begin position="39"/>
        <end position="338"/>
    </location>
</feature>
<evidence type="ECO:0000256" key="3">
    <source>
        <dbReference type="ARBA" id="ARBA00022793"/>
    </source>
</evidence>
<gene>
    <name evidence="10" type="ORF">PVAR5_5639</name>
</gene>
<sequence>MFLLGAVQVTYGIIFGLTAVTCALQKNQTQSLTNWYLTDTHIHALPPAYQAALAQAGGDPSGYPTPDWSIEGTLGSMDSVNSAKAVLSVSTPGVPIAGTGSQARKLCREINHFLEGVVAQEPERLDFFGALPDWRDVNGTLSEIDFLFLEQKAAVGVVFYTQYGDYLPGDPIFWPIWERLETYNALTFMHPGLMDVKPKFIGGFLPQPIIDYPQQTTRAAIDLVFRGTRSNTPHVDMILAHAGGTVPFLATRALGSLLIGEISVNANVSVVEAEAQFRRFYYDIALSTSNTQLDGLLDNADPSHVLVGSDYPYAPPVAIHAAHAAYLAWAVHHPELGPDVLSRNGRDLITKHKALMSGKAPAVL</sequence>
<dbReference type="InterPro" id="IPR006680">
    <property type="entry name" value="Amidohydro-rel"/>
</dbReference>
<dbReference type="EC" id="4.1.1.52" evidence="7"/>
<dbReference type="Pfam" id="PF04909">
    <property type="entry name" value="Amidohydro_2"/>
    <property type="match status" value="1"/>
</dbReference>
<evidence type="ECO:0000256" key="2">
    <source>
        <dbReference type="ARBA" id="ARBA00022723"/>
    </source>
</evidence>
<evidence type="ECO:0000256" key="5">
    <source>
        <dbReference type="ARBA" id="ARBA00023239"/>
    </source>
</evidence>
<accession>V5G4N4</accession>
<dbReference type="SUPFAM" id="SSF51556">
    <property type="entry name" value="Metallo-dependent hydrolases"/>
    <property type="match status" value="1"/>
</dbReference>
<dbReference type="InParanoid" id="V5G4N4"/>
<evidence type="ECO:0000256" key="8">
    <source>
        <dbReference type="RuleBase" id="RU366045"/>
    </source>
</evidence>
<dbReference type="GO" id="GO:0005829">
    <property type="term" value="C:cytosol"/>
    <property type="evidence" value="ECO:0007669"/>
    <property type="project" value="TreeGrafter"/>
</dbReference>
<evidence type="ECO:0000256" key="1">
    <source>
        <dbReference type="ARBA" id="ARBA00005871"/>
    </source>
</evidence>
<dbReference type="GO" id="GO:0019748">
    <property type="term" value="P:secondary metabolic process"/>
    <property type="evidence" value="ECO:0007669"/>
    <property type="project" value="TreeGrafter"/>
</dbReference>
<keyword evidence="2" id="KW-0479">Metal-binding</keyword>
<dbReference type="OrthoDB" id="2832284at2759"/>
<dbReference type="GO" id="GO:0046872">
    <property type="term" value="F:metal ion binding"/>
    <property type="evidence" value="ECO:0007669"/>
    <property type="project" value="UniProtKB-KW"/>
</dbReference>
<comment type="similarity">
    <text evidence="1">Belongs to the metallo-dependent hydrolases superfamily. ACMSD family.</text>
</comment>
<evidence type="ECO:0000256" key="4">
    <source>
        <dbReference type="ARBA" id="ARBA00022833"/>
    </source>
</evidence>
<keyword evidence="4" id="KW-0862">Zinc</keyword>
<name>V5G4N4_BYSSN</name>
<dbReference type="PANTHER" id="PTHR21240">
    <property type="entry name" value="2-AMINO-3-CARBOXYLMUCONATE-6-SEMIALDEHYDE DECARBOXYLASE"/>
    <property type="match status" value="1"/>
</dbReference>
<protein>
    <recommendedName>
        <fullName evidence="7">6-methylsalicylate decarboxylase</fullName>
        <ecNumber evidence="7">4.1.1.52</ecNumber>
    </recommendedName>
</protein>
<keyword evidence="3 8" id="KW-0210">Decarboxylase</keyword>
<evidence type="ECO:0000256" key="7">
    <source>
        <dbReference type="ARBA" id="ARBA00038889"/>
    </source>
</evidence>
<reference evidence="11" key="1">
    <citation type="journal article" date="2014" name="Genome Announc.">
        <title>Draft genome sequence of the formaldehyde-resistant fungus Byssochlamys spectabilis No. 5 (anamorph Paecilomyces variotii No. 5) (NBRC109023).</title>
        <authorList>
            <person name="Oka T."/>
            <person name="Ekino K."/>
            <person name="Fukuda K."/>
            <person name="Nomura Y."/>
        </authorList>
    </citation>
    <scope>NUCLEOTIDE SEQUENCE [LARGE SCALE GENOMIC DNA]</scope>
    <source>
        <strain evidence="11">No. 5 / NBRC 109023</strain>
    </source>
</reference>
<dbReference type="GO" id="GO:0016787">
    <property type="term" value="F:hydrolase activity"/>
    <property type="evidence" value="ECO:0007669"/>
    <property type="project" value="InterPro"/>
</dbReference>
<comment type="caution">
    <text evidence="10">The sequence shown here is derived from an EMBL/GenBank/DDBJ whole genome shotgun (WGS) entry which is preliminary data.</text>
</comment>
<dbReference type="AlphaFoldDB" id="V5G4N4"/>
<dbReference type="InterPro" id="IPR032465">
    <property type="entry name" value="ACMSD"/>
</dbReference>
<dbReference type="Proteomes" id="UP000018001">
    <property type="component" value="Unassembled WGS sequence"/>
</dbReference>
<dbReference type="GO" id="GO:0047596">
    <property type="term" value="F:6-methylsalicylate decarboxylase activity"/>
    <property type="evidence" value="ECO:0007669"/>
    <property type="project" value="UniProtKB-EC"/>
</dbReference>
<comment type="catalytic activity">
    <reaction evidence="6">
        <text>6-methylsalicylate + H(+) = 3-methylphenol + CO2</text>
        <dbReference type="Rhea" id="RHEA:23112"/>
        <dbReference type="ChEBI" id="CHEBI:15378"/>
        <dbReference type="ChEBI" id="CHEBI:16526"/>
        <dbReference type="ChEBI" id="CHEBI:17231"/>
        <dbReference type="ChEBI" id="CHEBI:36658"/>
        <dbReference type="EC" id="4.1.1.52"/>
    </reaction>
    <physiologicalReaction direction="left-to-right" evidence="6">
        <dbReference type="Rhea" id="RHEA:23113"/>
    </physiologicalReaction>
</comment>
<proteinExistence type="inferred from homology"/>
<dbReference type="PANTHER" id="PTHR21240:SF29">
    <property type="entry name" value="AMIDOHYDROLASE-RELATED DOMAIN-CONTAINING PROTEIN"/>
    <property type="match status" value="1"/>
</dbReference>
<evidence type="ECO:0000313" key="11">
    <source>
        <dbReference type="Proteomes" id="UP000018001"/>
    </source>
</evidence>